<dbReference type="EMBL" id="JACJII010000001">
    <property type="protein sequence ID" value="MBA9006334.1"/>
    <property type="molecule type" value="Genomic_DNA"/>
</dbReference>
<dbReference type="Gene3D" id="1.10.510.10">
    <property type="entry name" value="Transferase(Phosphotransferase) domain 1"/>
    <property type="match status" value="1"/>
</dbReference>
<feature type="compositionally biased region" description="Pro residues" evidence="5">
    <location>
        <begin position="320"/>
        <end position="335"/>
    </location>
</feature>
<dbReference type="InterPro" id="IPR011009">
    <property type="entry name" value="Kinase-like_dom_sf"/>
</dbReference>
<feature type="domain" description="Protein kinase" evidence="6">
    <location>
        <begin position="11"/>
        <end position="230"/>
    </location>
</feature>
<evidence type="ECO:0000256" key="1">
    <source>
        <dbReference type="ARBA" id="ARBA00022679"/>
    </source>
</evidence>
<dbReference type="AlphaFoldDB" id="A0A7W3N2L4"/>
<evidence type="ECO:0000313" key="8">
    <source>
        <dbReference type="Proteomes" id="UP000539313"/>
    </source>
</evidence>
<accession>A0A7W3N2L4</accession>
<dbReference type="Proteomes" id="UP000539313">
    <property type="component" value="Unassembled WGS sequence"/>
</dbReference>
<dbReference type="RefSeq" id="WP_182707281.1">
    <property type="nucleotide sequence ID" value="NZ_JACJII010000001.1"/>
</dbReference>
<keyword evidence="8" id="KW-1185">Reference proteome</keyword>
<dbReference type="PRINTS" id="PR01217">
    <property type="entry name" value="PRICHEXTENSN"/>
</dbReference>
<dbReference type="GO" id="GO:0004674">
    <property type="term" value="F:protein serine/threonine kinase activity"/>
    <property type="evidence" value="ECO:0007669"/>
    <property type="project" value="UniProtKB-EC"/>
</dbReference>
<feature type="compositionally biased region" description="Pro residues" evidence="5">
    <location>
        <begin position="237"/>
        <end position="249"/>
    </location>
</feature>
<feature type="region of interest" description="Disordered" evidence="5">
    <location>
        <begin position="234"/>
        <end position="254"/>
    </location>
</feature>
<name>A0A7W3N2L4_9ACTN</name>
<dbReference type="GO" id="GO:0005524">
    <property type="term" value="F:ATP binding"/>
    <property type="evidence" value="ECO:0007669"/>
    <property type="project" value="UniProtKB-KW"/>
</dbReference>
<dbReference type="PANTHER" id="PTHR43289">
    <property type="entry name" value="MITOGEN-ACTIVATED PROTEIN KINASE KINASE KINASE 20-RELATED"/>
    <property type="match status" value="1"/>
</dbReference>
<reference evidence="7 8" key="1">
    <citation type="submission" date="2020-08" db="EMBL/GenBank/DDBJ databases">
        <title>Sequencing the genomes of 1000 actinobacteria strains.</title>
        <authorList>
            <person name="Klenk H.-P."/>
        </authorList>
    </citation>
    <scope>NUCLEOTIDE SEQUENCE [LARGE SCALE GENOMIC DNA]</scope>
    <source>
        <strain evidence="7 8">DSM 45823</strain>
    </source>
</reference>
<keyword evidence="3 7" id="KW-0418">Kinase</keyword>
<evidence type="ECO:0000256" key="3">
    <source>
        <dbReference type="ARBA" id="ARBA00022777"/>
    </source>
</evidence>
<evidence type="ECO:0000256" key="5">
    <source>
        <dbReference type="SAM" id="MobiDB-lite"/>
    </source>
</evidence>
<dbReference type="Pfam" id="PF00069">
    <property type="entry name" value="Pkinase"/>
    <property type="match status" value="1"/>
</dbReference>
<sequence length="445" mass="46671">MRPGVRIAARYRLERRLGEGGKTEVWQAADEVGGRRVAIRLLHPGRAADPVVRGGFRSGARAAAGLTHPRIAAVLDHGEADGVDGRPIPYRVTEFLEGRMPEGGLAGREAIAVLVQVAEALAAAHEAGVAHGDLRPAKVVLGEDGVKVRDFALGTEPADPAYLPPERQIGPAADVYALGVMLSEALTGERNPDGRRPPHVSLEVAELCRRCQAYEPDQRPTAHEVRSVLIGAAAEPEPSPEPPPPPSPGRMPIGPARMLALTTVVGLVAAATLTVVTVPGAEPPGRRAAPPLATPSGPPPSASVPPSGSPSPSPSSGSPSPEPIPTSPSPSPPSVVTPALRPPDRATLVHRLSRVREAIEAGRQYGEIHPQVAAELDALVTDFQGELAAHRPVAVEQRLDLLCTKVAERYRAGAMTRSRAREILHALDAVDDPVHVAPASLRIPF</sequence>
<evidence type="ECO:0000313" key="7">
    <source>
        <dbReference type="EMBL" id="MBA9006334.1"/>
    </source>
</evidence>
<gene>
    <name evidence="7" type="ORF">HNR21_005216</name>
</gene>
<dbReference type="CDD" id="cd14014">
    <property type="entry name" value="STKc_PknB_like"/>
    <property type="match status" value="1"/>
</dbReference>
<keyword evidence="1 7" id="KW-0808">Transferase</keyword>
<keyword evidence="4" id="KW-0067">ATP-binding</keyword>
<dbReference type="SUPFAM" id="SSF56112">
    <property type="entry name" value="Protein kinase-like (PK-like)"/>
    <property type="match status" value="1"/>
</dbReference>
<keyword evidence="2" id="KW-0547">Nucleotide-binding</keyword>
<dbReference type="Gene3D" id="3.30.200.20">
    <property type="entry name" value="Phosphorylase Kinase, domain 1"/>
    <property type="match status" value="1"/>
</dbReference>
<dbReference type="InterPro" id="IPR000719">
    <property type="entry name" value="Prot_kinase_dom"/>
</dbReference>
<evidence type="ECO:0000256" key="4">
    <source>
        <dbReference type="ARBA" id="ARBA00022840"/>
    </source>
</evidence>
<comment type="caution">
    <text evidence="7">The sequence shown here is derived from an EMBL/GenBank/DDBJ whole genome shotgun (WGS) entry which is preliminary data.</text>
</comment>
<evidence type="ECO:0000259" key="6">
    <source>
        <dbReference type="PROSITE" id="PS50011"/>
    </source>
</evidence>
<feature type="compositionally biased region" description="Pro residues" evidence="5">
    <location>
        <begin position="292"/>
        <end position="313"/>
    </location>
</feature>
<proteinExistence type="predicted"/>
<dbReference type="PROSITE" id="PS50011">
    <property type="entry name" value="PROTEIN_KINASE_DOM"/>
    <property type="match status" value="1"/>
</dbReference>
<organism evidence="7 8">
    <name type="scientific">Thermomonospora cellulosilytica</name>
    <dbReference type="NCBI Taxonomy" id="1411118"/>
    <lineage>
        <taxon>Bacteria</taxon>
        <taxon>Bacillati</taxon>
        <taxon>Actinomycetota</taxon>
        <taxon>Actinomycetes</taxon>
        <taxon>Streptosporangiales</taxon>
        <taxon>Thermomonosporaceae</taxon>
        <taxon>Thermomonospora</taxon>
    </lineage>
</organism>
<dbReference type="PANTHER" id="PTHR43289:SF34">
    <property type="entry name" value="SERINE_THREONINE-PROTEIN KINASE YBDM-RELATED"/>
    <property type="match status" value="1"/>
</dbReference>
<feature type="region of interest" description="Disordered" evidence="5">
    <location>
        <begin position="279"/>
        <end position="346"/>
    </location>
</feature>
<protein>
    <submittedName>
        <fullName evidence="7">Serine/threonine-protein kinase</fullName>
        <ecNumber evidence="7">2.7.11.1</ecNumber>
    </submittedName>
</protein>
<dbReference type="EC" id="2.7.11.1" evidence="7"/>
<evidence type="ECO:0000256" key="2">
    <source>
        <dbReference type="ARBA" id="ARBA00022741"/>
    </source>
</evidence>